<dbReference type="Gene3D" id="3.40.190.10">
    <property type="entry name" value="Periplasmic binding protein-like II"/>
    <property type="match status" value="1"/>
</dbReference>
<evidence type="ECO:0000256" key="8">
    <source>
        <dbReference type="SAM" id="SignalP"/>
    </source>
</evidence>
<feature type="chain" id="PRO_5030522809" evidence="8">
    <location>
        <begin position="31"/>
        <end position="426"/>
    </location>
</feature>
<dbReference type="EMBL" id="CP065383">
    <property type="protein sequence ID" value="QPM68160.1"/>
    <property type="molecule type" value="Genomic_DNA"/>
</dbReference>
<evidence type="ECO:0000313" key="9">
    <source>
        <dbReference type="EMBL" id="QPM68160.1"/>
    </source>
</evidence>
<evidence type="ECO:0000256" key="5">
    <source>
        <dbReference type="ARBA" id="ARBA00023136"/>
    </source>
</evidence>
<evidence type="ECO:0000256" key="2">
    <source>
        <dbReference type="ARBA" id="ARBA00008520"/>
    </source>
</evidence>
<dbReference type="SUPFAM" id="SSF53850">
    <property type="entry name" value="Periplasmic binding protein-like II"/>
    <property type="match status" value="1"/>
</dbReference>
<dbReference type="InterPro" id="IPR050490">
    <property type="entry name" value="Bact_solute-bd_prot1"/>
</dbReference>
<evidence type="ECO:0000256" key="1">
    <source>
        <dbReference type="ARBA" id="ARBA00004418"/>
    </source>
</evidence>
<dbReference type="RefSeq" id="WP_218113318.1">
    <property type="nucleotide sequence ID" value="NZ_CP065383.1"/>
</dbReference>
<sequence length="426" mass="48657">MTRKNNNRMNIMLILTMLFCVLILSMFAFAEDVEIVTLNAGTSEVEQKWGFQYVEEWNKNNPQMKVRYELVPWPDLHTKVMAYIAAGTPPDMAWYFMDQINEWHKMGVLEPLDEWLGDSKNEYLDALVNPGSDAYFDGKVYGAPFSLVASGLAVRRDLLEEKGLSPESIKTWDDFKNAVKVLTDPPNRYGTMIILGEPRMTSLDLGWWAVSNGLGSISDFNPEKKKNYIELLQFVVDLSPYMAPAQIGWIHRDSMTSFAQGLVGMYATASYFYGEIHPISADVMSEEKTVFIPLPYGPSMKSHSTPMYTVGYVMFKDAPHKKEAAEFLKYWVSDDVSKAFPMNLSPKKNVTIDDRTSALGEDVRWFENQWNKIIRETNGVGLKPVVPAEEIYRIFNEEIIKLFKGETTPEEAYDYLKANIEPLLLD</sequence>
<comment type="subcellular location">
    <subcellularLocation>
        <location evidence="1">Periplasm</location>
    </subcellularLocation>
</comment>
<evidence type="ECO:0000256" key="6">
    <source>
        <dbReference type="ARBA" id="ARBA00023139"/>
    </source>
</evidence>
<name>A0A7T1F2Y0_ATRLM</name>
<gene>
    <name evidence="9" type="primary">araN_1</name>
    <name evidence="9" type="ORF">RT761_01374</name>
</gene>
<keyword evidence="7" id="KW-0449">Lipoprotein</keyword>
<dbReference type="PANTHER" id="PTHR43649:SF33">
    <property type="entry name" value="POLYGALACTURONAN_RHAMNOGALACTURONAN-BINDING PROTEIN YTCQ"/>
    <property type="match status" value="1"/>
</dbReference>
<comment type="similarity">
    <text evidence="2">Belongs to the bacterial solute-binding protein 1 family.</text>
</comment>
<evidence type="ECO:0000256" key="7">
    <source>
        <dbReference type="ARBA" id="ARBA00023288"/>
    </source>
</evidence>
<keyword evidence="6" id="KW-0564">Palmitate</keyword>
<protein>
    <submittedName>
        <fullName evidence="9">Putative arabinose-binding protein</fullName>
    </submittedName>
</protein>
<dbReference type="KEGG" id="alam:RT761_01374"/>
<evidence type="ECO:0000256" key="4">
    <source>
        <dbReference type="ARBA" id="ARBA00022729"/>
    </source>
</evidence>
<proteinExistence type="inferred from homology"/>
<dbReference type="AlphaFoldDB" id="A0A7T1F2Y0"/>
<reference evidence="9 10" key="1">
    <citation type="journal article" date="2021" name="Nat. Commun.">
        <title>Isolation of a member of the candidate phylum Atribacteria reveals a unique cell membrane structure.</title>
        <authorList>
            <person name="Taiki K."/>
            <person name="Nobu M.K."/>
            <person name="Kusada H."/>
            <person name="Meng X.-Y."/>
            <person name="Hosoki N."/>
            <person name="Uematsu K."/>
            <person name="Yoshioka H."/>
            <person name="Kamagata Y."/>
            <person name="Tamaki H."/>
        </authorList>
    </citation>
    <scope>NUCLEOTIDE SEQUENCE [LARGE SCALE GENOMIC DNA]</scope>
    <source>
        <strain evidence="9 10">RT761</strain>
    </source>
</reference>
<feature type="signal peptide" evidence="8">
    <location>
        <begin position="1"/>
        <end position="30"/>
    </location>
</feature>
<dbReference type="PANTHER" id="PTHR43649">
    <property type="entry name" value="ARABINOSE-BINDING PROTEIN-RELATED"/>
    <property type="match status" value="1"/>
</dbReference>
<dbReference type="GO" id="GO:0042597">
    <property type="term" value="C:periplasmic space"/>
    <property type="evidence" value="ECO:0007669"/>
    <property type="project" value="UniProtKB-SubCell"/>
</dbReference>
<evidence type="ECO:0000313" key="10">
    <source>
        <dbReference type="Proteomes" id="UP000594463"/>
    </source>
</evidence>
<dbReference type="Pfam" id="PF01547">
    <property type="entry name" value="SBP_bac_1"/>
    <property type="match status" value="1"/>
</dbReference>
<evidence type="ECO:0000256" key="3">
    <source>
        <dbReference type="ARBA" id="ARBA00022475"/>
    </source>
</evidence>
<keyword evidence="4 8" id="KW-0732">Signal</keyword>
<organism evidence="9 10">
    <name type="scientific">Atribacter laminatus</name>
    <dbReference type="NCBI Taxonomy" id="2847778"/>
    <lineage>
        <taxon>Bacteria</taxon>
        <taxon>Pseudomonadati</taxon>
        <taxon>Atribacterota</taxon>
        <taxon>Atribacteria</taxon>
        <taxon>Atribacterales</taxon>
        <taxon>Atribacteraceae</taxon>
        <taxon>Atribacter</taxon>
    </lineage>
</organism>
<dbReference type="Proteomes" id="UP000594463">
    <property type="component" value="Chromosome"/>
</dbReference>
<dbReference type="CDD" id="cd13585">
    <property type="entry name" value="PBP2_TMBP_like"/>
    <property type="match status" value="1"/>
</dbReference>
<keyword evidence="10" id="KW-1185">Reference proteome</keyword>
<dbReference type="InterPro" id="IPR006059">
    <property type="entry name" value="SBP"/>
</dbReference>
<keyword evidence="5" id="KW-0472">Membrane</keyword>
<accession>A0A7T1F2Y0</accession>
<keyword evidence="3" id="KW-1003">Cell membrane</keyword>